<dbReference type="Pfam" id="PF03401">
    <property type="entry name" value="TctC"/>
    <property type="match status" value="1"/>
</dbReference>
<evidence type="ECO:0000256" key="2">
    <source>
        <dbReference type="SAM" id="SignalP"/>
    </source>
</evidence>
<dbReference type="PROSITE" id="PS51257">
    <property type="entry name" value="PROKAR_LIPOPROTEIN"/>
    <property type="match status" value="1"/>
</dbReference>
<evidence type="ECO:0000313" key="3">
    <source>
        <dbReference type="EMBL" id="HIV99862.1"/>
    </source>
</evidence>
<comment type="similarity">
    <text evidence="1">Belongs to the UPF0065 (bug) family.</text>
</comment>
<proteinExistence type="inferred from homology"/>
<name>A0A9D1PWJ8_9BACT</name>
<dbReference type="PIRSF" id="PIRSF017082">
    <property type="entry name" value="YflP"/>
    <property type="match status" value="1"/>
</dbReference>
<feature type="chain" id="PRO_5038679987" evidence="2">
    <location>
        <begin position="25"/>
        <end position="313"/>
    </location>
</feature>
<feature type="signal peptide" evidence="2">
    <location>
        <begin position="1"/>
        <end position="24"/>
    </location>
</feature>
<dbReference type="AlphaFoldDB" id="A0A9D1PWJ8"/>
<dbReference type="Gene3D" id="3.40.190.10">
    <property type="entry name" value="Periplasmic binding protein-like II"/>
    <property type="match status" value="1"/>
</dbReference>
<dbReference type="PANTHER" id="PTHR42928">
    <property type="entry name" value="TRICARBOXYLATE-BINDING PROTEIN"/>
    <property type="match status" value="1"/>
</dbReference>
<sequence>MLRLGTLFILALAVLVACAGTAQAAFPERPITMIVPFGAGGSNDLPARVLAGMMEKKLGQPVIVQNVVGAGGTQGTTQIAQARPDGYTIGFDPTGALCLQPHMKKLPYGVDSFQFIGMATQQPVVLMTGKNAPWKNIEGMVAMVRKNPGKYIVGITGQGNMSHVPVIALAKHYNLKFRYVPYRSTPEVMKEIAAGRLHFHADMPVALAQYEVYGLVQFSDRKVANLNMPNSADIGLNKNFIMWQACIAPRGIPADVLKVLVDTMREVVNSPEYAEAIQRLSMNVWWMEPDEAQAFYAKEFVSYGEALKEALKK</sequence>
<organism evidence="3 4">
    <name type="scientific">Candidatus Desulfovibrio intestinipullorum</name>
    <dbReference type="NCBI Taxonomy" id="2838536"/>
    <lineage>
        <taxon>Bacteria</taxon>
        <taxon>Pseudomonadati</taxon>
        <taxon>Thermodesulfobacteriota</taxon>
        <taxon>Desulfovibrionia</taxon>
        <taxon>Desulfovibrionales</taxon>
        <taxon>Desulfovibrionaceae</taxon>
        <taxon>Desulfovibrio</taxon>
    </lineage>
</organism>
<dbReference type="Proteomes" id="UP000886752">
    <property type="component" value="Unassembled WGS sequence"/>
</dbReference>
<dbReference type="InterPro" id="IPR042100">
    <property type="entry name" value="Bug_dom1"/>
</dbReference>
<dbReference type="InterPro" id="IPR005064">
    <property type="entry name" value="BUG"/>
</dbReference>
<dbReference type="SUPFAM" id="SSF53850">
    <property type="entry name" value="Periplasmic binding protein-like II"/>
    <property type="match status" value="1"/>
</dbReference>
<gene>
    <name evidence="3" type="ORF">H9894_01535</name>
</gene>
<protein>
    <submittedName>
        <fullName evidence="3">Tripartite tricarboxylate transporter substrate binding protein</fullName>
    </submittedName>
</protein>
<evidence type="ECO:0000256" key="1">
    <source>
        <dbReference type="ARBA" id="ARBA00006987"/>
    </source>
</evidence>
<evidence type="ECO:0000313" key="4">
    <source>
        <dbReference type="Proteomes" id="UP000886752"/>
    </source>
</evidence>
<reference evidence="3" key="1">
    <citation type="journal article" date="2021" name="PeerJ">
        <title>Extensive microbial diversity within the chicken gut microbiome revealed by metagenomics and culture.</title>
        <authorList>
            <person name="Gilroy R."/>
            <person name="Ravi A."/>
            <person name="Getino M."/>
            <person name="Pursley I."/>
            <person name="Horton D.L."/>
            <person name="Alikhan N.F."/>
            <person name="Baker D."/>
            <person name="Gharbi K."/>
            <person name="Hall N."/>
            <person name="Watson M."/>
            <person name="Adriaenssens E.M."/>
            <person name="Foster-Nyarko E."/>
            <person name="Jarju S."/>
            <person name="Secka A."/>
            <person name="Antonio M."/>
            <person name="Oren A."/>
            <person name="Chaudhuri R.R."/>
            <person name="La Ragione R."/>
            <person name="Hildebrand F."/>
            <person name="Pallen M.J."/>
        </authorList>
    </citation>
    <scope>NUCLEOTIDE SEQUENCE</scope>
    <source>
        <strain evidence="3">ChiHecec2B26-446</strain>
    </source>
</reference>
<keyword evidence="2" id="KW-0732">Signal</keyword>
<dbReference type="CDD" id="cd07012">
    <property type="entry name" value="PBP2_Bug_TTT"/>
    <property type="match status" value="1"/>
</dbReference>
<accession>A0A9D1PWJ8</accession>
<comment type="caution">
    <text evidence="3">The sequence shown here is derived from an EMBL/GenBank/DDBJ whole genome shotgun (WGS) entry which is preliminary data.</text>
</comment>
<dbReference type="PANTHER" id="PTHR42928:SF5">
    <property type="entry name" value="BLR1237 PROTEIN"/>
    <property type="match status" value="1"/>
</dbReference>
<reference evidence="3" key="2">
    <citation type="submission" date="2021-04" db="EMBL/GenBank/DDBJ databases">
        <authorList>
            <person name="Gilroy R."/>
        </authorList>
    </citation>
    <scope>NUCLEOTIDE SEQUENCE</scope>
    <source>
        <strain evidence="3">ChiHecec2B26-446</strain>
    </source>
</reference>
<dbReference type="EMBL" id="DXHV01000018">
    <property type="protein sequence ID" value="HIV99862.1"/>
    <property type="molecule type" value="Genomic_DNA"/>
</dbReference>
<dbReference type="Gene3D" id="3.40.190.150">
    <property type="entry name" value="Bordetella uptake gene, domain 1"/>
    <property type="match status" value="1"/>
</dbReference>